<comment type="caution">
    <text evidence="1">The sequence shown here is derived from an EMBL/GenBank/DDBJ whole genome shotgun (WGS) entry which is preliminary data.</text>
</comment>
<proteinExistence type="predicted"/>
<organism evidence="1 2">
    <name type="scientific">Kribbella speibonae</name>
    <dbReference type="NCBI Taxonomy" id="1572660"/>
    <lineage>
        <taxon>Bacteria</taxon>
        <taxon>Bacillati</taxon>
        <taxon>Actinomycetota</taxon>
        <taxon>Actinomycetes</taxon>
        <taxon>Propionibacteriales</taxon>
        <taxon>Kribbellaceae</taxon>
        <taxon>Kribbella</taxon>
    </lineage>
</organism>
<dbReference type="AlphaFoldDB" id="A0A4R0J328"/>
<dbReference type="Proteomes" id="UP000294225">
    <property type="component" value="Unassembled WGS sequence"/>
</dbReference>
<accession>A0A4R0J328</accession>
<gene>
    <name evidence="1" type="ORF">E0H92_00810</name>
</gene>
<evidence type="ECO:0000313" key="2">
    <source>
        <dbReference type="Proteomes" id="UP000294225"/>
    </source>
</evidence>
<dbReference type="RefSeq" id="WP_131495056.1">
    <property type="nucleotide sequence ID" value="NZ_SJKC01000001.1"/>
</dbReference>
<dbReference type="EMBL" id="SJKC01000001">
    <property type="protein sequence ID" value="TCC40289.1"/>
    <property type="molecule type" value="Genomic_DNA"/>
</dbReference>
<sequence>MAGRLMRRQVRRPLDRHSPWRRGYDEGFDCGVSMAVTQVDDLLSERFGSTIARSEVQELATQLRRELS</sequence>
<name>A0A4R0J328_9ACTN</name>
<evidence type="ECO:0000313" key="1">
    <source>
        <dbReference type="EMBL" id="TCC40289.1"/>
    </source>
</evidence>
<reference evidence="1 2" key="1">
    <citation type="submission" date="2019-02" db="EMBL/GenBank/DDBJ databases">
        <title>Kribbella capetownensis sp. nov. and Kribbella speibonae sp. nov., isolated from soil.</title>
        <authorList>
            <person name="Curtis S.M."/>
            <person name="Norton I."/>
            <person name="Everest G.J."/>
            <person name="Meyers P.R."/>
        </authorList>
    </citation>
    <scope>NUCLEOTIDE SEQUENCE [LARGE SCALE GENOMIC DNA]</scope>
    <source>
        <strain evidence="1 2">YM55</strain>
    </source>
</reference>
<protein>
    <submittedName>
        <fullName evidence="1">Uncharacterized protein</fullName>
    </submittedName>
</protein>